<comment type="similarity">
    <text evidence="2">Belongs to the RLP family.</text>
</comment>
<feature type="transmembrane region" description="Helical" evidence="11">
    <location>
        <begin position="938"/>
        <end position="961"/>
    </location>
</feature>
<dbReference type="InterPro" id="IPR001611">
    <property type="entry name" value="Leu-rich_rpt"/>
</dbReference>
<feature type="domain" description="Leucine-rich repeat-containing N-terminal plant-type" evidence="13">
    <location>
        <begin position="43"/>
        <end position="86"/>
    </location>
</feature>
<evidence type="ECO:0000256" key="2">
    <source>
        <dbReference type="ARBA" id="ARBA00009592"/>
    </source>
</evidence>
<dbReference type="InterPro" id="IPR003591">
    <property type="entry name" value="Leu-rich_rpt_typical-subtyp"/>
</dbReference>
<evidence type="ECO:0000256" key="4">
    <source>
        <dbReference type="ARBA" id="ARBA00022614"/>
    </source>
</evidence>
<dbReference type="GO" id="GO:0005886">
    <property type="term" value="C:plasma membrane"/>
    <property type="evidence" value="ECO:0007669"/>
    <property type="project" value="UniProtKB-SubCell"/>
</dbReference>
<dbReference type="PROSITE" id="PS51450">
    <property type="entry name" value="LRR"/>
    <property type="match status" value="1"/>
</dbReference>
<evidence type="ECO:0000256" key="12">
    <source>
        <dbReference type="SAM" id="SignalP"/>
    </source>
</evidence>
<dbReference type="Proteomes" id="UP001515500">
    <property type="component" value="Unplaced"/>
</dbReference>
<organism evidence="14 15">
    <name type="scientific">Dioscorea cayennensis subsp. rotundata</name>
    <name type="common">White Guinea yam</name>
    <name type="synonym">Dioscorea rotundata</name>
    <dbReference type="NCBI Taxonomy" id="55577"/>
    <lineage>
        <taxon>Eukaryota</taxon>
        <taxon>Viridiplantae</taxon>
        <taxon>Streptophyta</taxon>
        <taxon>Embryophyta</taxon>
        <taxon>Tracheophyta</taxon>
        <taxon>Spermatophyta</taxon>
        <taxon>Magnoliopsida</taxon>
        <taxon>Liliopsida</taxon>
        <taxon>Dioscoreales</taxon>
        <taxon>Dioscoreaceae</taxon>
        <taxon>Dioscorea</taxon>
    </lineage>
</organism>
<dbReference type="AlphaFoldDB" id="A0AB40B0K4"/>
<dbReference type="InterPro" id="IPR013210">
    <property type="entry name" value="LRR_N_plant-typ"/>
</dbReference>
<feature type="signal peptide" evidence="12">
    <location>
        <begin position="1"/>
        <end position="32"/>
    </location>
</feature>
<keyword evidence="10" id="KW-0325">Glycoprotein</keyword>
<evidence type="ECO:0000256" key="5">
    <source>
        <dbReference type="ARBA" id="ARBA00022692"/>
    </source>
</evidence>
<evidence type="ECO:0000256" key="3">
    <source>
        <dbReference type="ARBA" id="ARBA00022475"/>
    </source>
</evidence>
<dbReference type="Gene3D" id="3.80.10.10">
    <property type="entry name" value="Ribonuclease Inhibitor"/>
    <property type="match status" value="5"/>
</dbReference>
<evidence type="ECO:0000256" key="10">
    <source>
        <dbReference type="ARBA" id="ARBA00023180"/>
    </source>
</evidence>
<keyword evidence="6 12" id="KW-0732">Signal</keyword>
<dbReference type="SUPFAM" id="SSF52058">
    <property type="entry name" value="L domain-like"/>
    <property type="match status" value="3"/>
</dbReference>
<dbReference type="SMART" id="SM00369">
    <property type="entry name" value="LRR_TYP"/>
    <property type="match status" value="10"/>
</dbReference>
<feature type="chain" id="PRO_5044264905" evidence="12">
    <location>
        <begin position="33"/>
        <end position="995"/>
    </location>
</feature>
<evidence type="ECO:0000256" key="8">
    <source>
        <dbReference type="ARBA" id="ARBA00022989"/>
    </source>
</evidence>
<keyword evidence="5 11" id="KW-0812">Transmembrane</keyword>
<keyword evidence="4" id="KW-0433">Leucine-rich repeat</keyword>
<dbReference type="FunFam" id="3.80.10.10:FF:000111">
    <property type="entry name" value="LRR receptor-like serine/threonine-protein kinase ERECTA"/>
    <property type="match status" value="1"/>
</dbReference>
<reference evidence="15" key="1">
    <citation type="submission" date="2025-08" db="UniProtKB">
        <authorList>
            <consortium name="RefSeq"/>
        </authorList>
    </citation>
    <scope>IDENTIFICATION</scope>
</reference>
<name>A0AB40B0K4_DIOCR</name>
<evidence type="ECO:0000256" key="6">
    <source>
        <dbReference type="ARBA" id="ARBA00022729"/>
    </source>
</evidence>
<keyword evidence="7" id="KW-0677">Repeat</keyword>
<evidence type="ECO:0000256" key="9">
    <source>
        <dbReference type="ARBA" id="ARBA00023136"/>
    </source>
</evidence>
<dbReference type="Pfam" id="PF13516">
    <property type="entry name" value="LRR_6"/>
    <property type="match status" value="1"/>
</dbReference>
<dbReference type="PRINTS" id="PR00019">
    <property type="entry name" value="LEURICHRPT"/>
</dbReference>
<keyword evidence="9 11" id="KW-0472">Membrane</keyword>
<keyword evidence="14" id="KW-1185">Reference proteome</keyword>
<comment type="subcellular location">
    <subcellularLocation>
        <location evidence="1">Cell membrane</location>
        <topology evidence="1">Single-pass membrane protein</topology>
    </subcellularLocation>
</comment>
<proteinExistence type="inferred from homology"/>
<protein>
    <submittedName>
        <fullName evidence="15">Receptor like protein 21-like isoform X1</fullName>
    </submittedName>
</protein>
<evidence type="ECO:0000259" key="13">
    <source>
        <dbReference type="Pfam" id="PF08263"/>
    </source>
</evidence>
<dbReference type="Pfam" id="PF13855">
    <property type="entry name" value="LRR_8"/>
    <property type="match status" value="3"/>
</dbReference>
<dbReference type="InterPro" id="IPR032675">
    <property type="entry name" value="LRR_dom_sf"/>
</dbReference>
<dbReference type="FunFam" id="3.80.10.10:FF:000095">
    <property type="entry name" value="LRR receptor-like serine/threonine-protein kinase GSO1"/>
    <property type="match status" value="2"/>
</dbReference>
<gene>
    <name evidence="15" type="primary">LOC120257036</name>
</gene>
<accession>A0AB40B0K4</accession>
<evidence type="ECO:0000256" key="11">
    <source>
        <dbReference type="SAM" id="Phobius"/>
    </source>
</evidence>
<evidence type="ECO:0000313" key="14">
    <source>
        <dbReference type="Proteomes" id="UP001515500"/>
    </source>
</evidence>
<sequence length="995" mass="111992">MKHLQLSLLCSSWLRSSLTLFWMLLLVHHVLQQPNGCFACVEQERIALLDIELAFTGNESIADPSSFFSLWNKSIECCSWYGVYCSPTTKHIRGLDLAGITWEKMEFNIHTLNISLLLPFQELRSLNLRGNHFNSCIPSDCFGRMAKSDINLRFLDLSWNNFDSKALSSLAALRSLKALSLKQFWLESSLQYTYDKQGQMKSELFINTLSSALSKLSKLKYLDLSENWMNGSIIPYLGHISSLKTLDLSGNKMDEGLDLNGLCKIKNLEELDISYNSMNANIPLCIRNLSSLNYFDASYNQFEMNLPSSIFENLTRLEFLDFSNNNFEGVFSLSSFANNTELKFLDLSNNRRLEIETEDLINPLFQLKVIDLANCIVNMVSHSFPTLFSTQYMVQYIDLSSNNLEGNIPLWLFVNKTNLINLTLRNNSLGGSLILPSQSTKLVRLDVSNNKLTGEVPVSIGLVFPNLTYLNMSHNLLQGVIPSSIKHLKLLKYLALSNNNISGQISDFVEELQDLYVLDLSVNQFQGHLLPNNWNPLGISVFVFAVNNNQLTGEIPTNLCNMSSLSFLDISENHFSGNLPSCITNMFLSVLSVEGNNLEGNLPTELCYMNGLALLDLSKNNFFGQVPSCFNLLTQLEYLNLRGNKLTGPFPNAFSNMSQLATLDLGNNHFVGHIPNWIGTKLHLLKIFSLKGNHFNGPISEQICNLRFLRILDLSHNNLSGHIPSCLHNIGHDPGLDFQFSIMIDLLTPQVSKVPHQEYITFEVKPADSTLTISEYIEFHMKKRSDNYRGDILHYLSGLDLSCNQLIGMIPENIGQMTWLRVLNFSNNLLIGPIPATLSNLRNIESLDLSHNMLAGRIPPQLAELHFLAVFSVAYNNLSGPTVGLVAQFSTFDETSYEGNLYLCGPPLVKNCTSIVPSPKHQVTNDIHPDKKAAKDRLILFASIALGFIIGFWGWMALLFLNRNLRYSYFLAIDGYMEEAFDMAGNLLSKMKSCL</sequence>
<keyword evidence="8 11" id="KW-1133">Transmembrane helix</keyword>
<keyword evidence="3" id="KW-1003">Cell membrane</keyword>
<evidence type="ECO:0000256" key="7">
    <source>
        <dbReference type="ARBA" id="ARBA00022737"/>
    </source>
</evidence>
<dbReference type="PANTHER" id="PTHR48054:SF47">
    <property type="entry name" value="OS06G0179800 PROTEIN"/>
    <property type="match status" value="1"/>
</dbReference>
<dbReference type="InterPro" id="IPR052592">
    <property type="entry name" value="LRR-RLK"/>
</dbReference>
<dbReference type="RefSeq" id="XP_039120613.1">
    <property type="nucleotide sequence ID" value="XM_039264679.1"/>
</dbReference>
<dbReference type="Pfam" id="PF00560">
    <property type="entry name" value="LRR_1"/>
    <property type="match status" value="5"/>
</dbReference>
<evidence type="ECO:0000313" key="15">
    <source>
        <dbReference type="RefSeq" id="XP_039120613.1"/>
    </source>
</evidence>
<dbReference type="GeneID" id="120257036"/>
<evidence type="ECO:0000256" key="1">
    <source>
        <dbReference type="ARBA" id="ARBA00004162"/>
    </source>
</evidence>
<dbReference type="Pfam" id="PF08263">
    <property type="entry name" value="LRRNT_2"/>
    <property type="match status" value="1"/>
</dbReference>
<dbReference type="PANTHER" id="PTHR48054">
    <property type="entry name" value="RECEPTOR KINASE-LIKE PROTEIN XA21"/>
    <property type="match status" value="1"/>
</dbReference>